<dbReference type="EMBL" id="MVBM01000009">
    <property type="protein sequence ID" value="OOK66743.1"/>
    <property type="molecule type" value="Genomic_DNA"/>
</dbReference>
<proteinExistence type="predicted"/>
<keyword evidence="2 5" id="KW-0812">Transmembrane</keyword>
<feature type="transmembrane region" description="Helical" evidence="5">
    <location>
        <begin position="93"/>
        <end position="112"/>
    </location>
</feature>
<dbReference type="GO" id="GO:0016020">
    <property type="term" value="C:membrane"/>
    <property type="evidence" value="ECO:0007669"/>
    <property type="project" value="UniProtKB-SubCell"/>
</dbReference>
<feature type="transmembrane region" description="Helical" evidence="5">
    <location>
        <begin position="67"/>
        <end position="87"/>
    </location>
</feature>
<dbReference type="Proteomes" id="UP000189229">
    <property type="component" value="Unassembled WGS sequence"/>
</dbReference>
<accession>A0A1V3WIC9</accession>
<reference evidence="6 7" key="1">
    <citation type="submission" date="2017-02" db="EMBL/GenBank/DDBJ databases">
        <title>Complete genome sequences of Mycobacterium kansasii strains isolated from rhesus macaques.</title>
        <authorList>
            <person name="Panda A."/>
            <person name="Nagaraj S."/>
            <person name="Zhao X."/>
            <person name="Tettelin H."/>
            <person name="Detolla L.J."/>
        </authorList>
    </citation>
    <scope>NUCLEOTIDE SEQUENCE [LARGE SCALE GENOMIC DNA]</scope>
    <source>
        <strain evidence="6 7">11-3813</strain>
    </source>
</reference>
<comment type="caution">
    <text evidence="6">The sequence shown here is derived from an EMBL/GenBank/DDBJ whole genome shotgun (WGS) entry which is preliminary data.</text>
</comment>
<dbReference type="InterPro" id="IPR032808">
    <property type="entry name" value="DoxX"/>
</dbReference>
<evidence type="ECO:0000313" key="6">
    <source>
        <dbReference type="EMBL" id="OOK66743.1"/>
    </source>
</evidence>
<gene>
    <name evidence="6" type="ORF">BZL30_8363</name>
</gene>
<sequence length="133" mass="13728">MGILTSPKTYAALAVFQAGDAVACAIPLAPIEKLLDDLGVPADVRPVLPVAKAAAAVGLLSATRFPALARLTTAMLTVYFVLALGAHVRARDFSVTAIPAAMFLALFAVMTAKGRTGFSRGATRPAAAECRCR</sequence>
<evidence type="ECO:0000256" key="1">
    <source>
        <dbReference type="ARBA" id="ARBA00004141"/>
    </source>
</evidence>
<keyword evidence="3 5" id="KW-1133">Transmembrane helix</keyword>
<protein>
    <submittedName>
        <fullName evidence="6">DoxX-like family protein</fullName>
    </submittedName>
</protein>
<evidence type="ECO:0000256" key="3">
    <source>
        <dbReference type="ARBA" id="ARBA00022989"/>
    </source>
</evidence>
<dbReference type="AlphaFoldDB" id="A0A1V3WIC9"/>
<evidence type="ECO:0000313" key="7">
    <source>
        <dbReference type="Proteomes" id="UP000189229"/>
    </source>
</evidence>
<evidence type="ECO:0000256" key="2">
    <source>
        <dbReference type="ARBA" id="ARBA00022692"/>
    </source>
</evidence>
<organism evidence="6 7">
    <name type="scientific">Mycobacterium kansasii</name>
    <dbReference type="NCBI Taxonomy" id="1768"/>
    <lineage>
        <taxon>Bacteria</taxon>
        <taxon>Bacillati</taxon>
        <taxon>Actinomycetota</taxon>
        <taxon>Actinomycetes</taxon>
        <taxon>Mycobacteriales</taxon>
        <taxon>Mycobacteriaceae</taxon>
        <taxon>Mycobacterium</taxon>
    </lineage>
</organism>
<dbReference type="Pfam" id="PF13564">
    <property type="entry name" value="DoxX_2"/>
    <property type="match status" value="1"/>
</dbReference>
<comment type="subcellular location">
    <subcellularLocation>
        <location evidence="1">Membrane</location>
        <topology evidence="1">Multi-pass membrane protein</topology>
    </subcellularLocation>
</comment>
<evidence type="ECO:0000256" key="4">
    <source>
        <dbReference type="ARBA" id="ARBA00023136"/>
    </source>
</evidence>
<name>A0A1V3WIC9_MYCKA</name>
<evidence type="ECO:0000256" key="5">
    <source>
        <dbReference type="SAM" id="Phobius"/>
    </source>
</evidence>
<keyword evidence="4 5" id="KW-0472">Membrane</keyword>